<dbReference type="EMBL" id="JAXIOK010000016">
    <property type="protein sequence ID" value="KAK4751935.1"/>
    <property type="molecule type" value="Genomic_DNA"/>
</dbReference>
<reference evidence="1 2" key="1">
    <citation type="journal article" date="2023" name="Hortic Res">
        <title>Pangenome of water caltrop reveals structural variations and asymmetric subgenome divergence after allopolyploidization.</title>
        <authorList>
            <person name="Zhang X."/>
            <person name="Chen Y."/>
            <person name="Wang L."/>
            <person name="Yuan Y."/>
            <person name="Fang M."/>
            <person name="Shi L."/>
            <person name="Lu R."/>
            <person name="Comes H.P."/>
            <person name="Ma Y."/>
            <person name="Chen Y."/>
            <person name="Huang G."/>
            <person name="Zhou Y."/>
            <person name="Zheng Z."/>
            <person name="Qiu Y."/>
        </authorList>
    </citation>
    <scope>NUCLEOTIDE SEQUENCE [LARGE SCALE GENOMIC DNA]</scope>
    <source>
        <tissue evidence="1">Roots</tissue>
    </source>
</reference>
<dbReference type="Proteomes" id="UP001345219">
    <property type="component" value="Chromosome 16"/>
</dbReference>
<proteinExistence type="predicted"/>
<evidence type="ECO:0000313" key="2">
    <source>
        <dbReference type="Proteomes" id="UP001345219"/>
    </source>
</evidence>
<accession>A0AAN7JQ84</accession>
<organism evidence="1 2">
    <name type="scientific">Trapa incisa</name>
    <dbReference type="NCBI Taxonomy" id="236973"/>
    <lineage>
        <taxon>Eukaryota</taxon>
        <taxon>Viridiplantae</taxon>
        <taxon>Streptophyta</taxon>
        <taxon>Embryophyta</taxon>
        <taxon>Tracheophyta</taxon>
        <taxon>Spermatophyta</taxon>
        <taxon>Magnoliopsida</taxon>
        <taxon>eudicotyledons</taxon>
        <taxon>Gunneridae</taxon>
        <taxon>Pentapetalae</taxon>
        <taxon>rosids</taxon>
        <taxon>malvids</taxon>
        <taxon>Myrtales</taxon>
        <taxon>Lythraceae</taxon>
        <taxon>Trapa</taxon>
    </lineage>
</organism>
<sequence>MIFSIKFENLFETKFKSYIIFLLLGRGLTETSRSSEFPYSNLKPSVRPLIFFLGSKNKVKALRTVTGLPENSELPQANRPAVAPSHLISQDDQSIAADSWSITSEYGSTLDDDQRDVDAQDAADGLLSSVNFRTAASEYRF</sequence>
<keyword evidence="2" id="KW-1185">Reference proteome</keyword>
<evidence type="ECO:0000313" key="1">
    <source>
        <dbReference type="EMBL" id="KAK4751935.1"/>
    </source>
</evidence>
<comment type="caution">
    <text evidence="1">The sequence shown here is derived from an EMBL/GenBank/DDBJ whole genome shotgun (WGS) entry which is preliminary data.</text>
</comment>
<name>A0AAN7JQ84_9MYRT</name>
<protein>
    <submittedName>
        <fullName evidence="1">Uncharacterized protein</fullName>
    </submittedName>
</protein>
<dbReference type="AlphaFoldDB" id="A0AAN7JQ84"/>
<gene>
    <name evidence="1" type="ORF">SAY87_020733</name>
</gene>